<name>A0A0C9TC21_PAXIN</name>
<sequence>MLKRQRPATPPPSSLHDFTSCFADRSIKPLPQRNADPTLRNEPCAKRRRTQPPVLDGALRGWLASNPTNPCREEGDDEEDWVEGVEGHQSDAPSSLPLVVTDQYKHANSLLHELHTLHQHRFLFTESVRDGHFNEYSATPSSTTYVQHPHLHAYPLGQGHGTGNLSSLSQFSQTTDGKISLPELSHRPTPSFSSQSTHIRPAEGEYITHFVQGQVDVHEVKSVRERYEDANRFLGALFLSRRRELDEAVSSATDGLPSSYHC</sequence>
<organism evidence="2 3">
    <name type="scientific">Paxillus involutus ATCC 200175</name>
    <dbReference type="NCBI Taxonomy" id="664439"/>
    <lineage>
        <taxon>Eukaryota</taxon>
        <taxon>Fungi</taxon>
        <taxon>Dikarya</taxon>
        <taxon>Basidiomycota</taxon>
        <taxon>Agaricomycotina</taxon>
        <taxon>Agaricomycetes</taxon>
        <taxon>Agaricomycetidae</taxon>
        <taxon>Boletales</taxon>
        <taxon>Paxilineae</taxon>
        <taxon>Paxillaceae</taxon>
        <taxon>Paxillus</taxon>
    </lineage>
</organism>
<dbReference type="EMBL" id="KN819594">
    <property type="protein sequence ID" value="KIJ08588.1"/>
    <property type="molecule type" value="Genomic_DNA"/>
</dbReference>
<feature type="region of interest" description="Disordered" evidence="1">
    <location>
        <begin position="1"/>
        <end position="20"/>
    </location>
</feature>
<protein>
    <submittedName>
        <fullName evidence="2">Uncharacterized protein</fullName>
    </submittedName>
</protein>
<reference evidence="3" key="2">
    <citation type="submission" date="2015-01" db="EMBL/GenBank/DDBJ databases">
        <title>Evolutionary Origins and Diversification of the Mycorrhizal Mutualists.</title>
        <authorList>
            <consortium name="DOE Joint Genome Institute"/>
            <consortium name="Mycorrhizal Genomics Consortium"/>
            <person name="Kohler A."/>
            <person name="Kuo A."/>
            <person name="Nagy L.G."/>
            <person name="Floudas D."/>
            <person name="Copeland A."/>
            <person name="Barry K.W."/>
            <person name="Cichocki N."/>
            <person name="Veneault-Fourrey C."/>
            <person name="LaButti K."/>
            <person name="Lindquist E.A."/>
            <person name="Lipzen A."/>
            <person name="Lundell T."/>
            <person name="Morin E."/>
            <person name="Murat C."/>
            <person name="Riley R."/>
            <person name="Ohm R."/>
            <person name="Sun H."/>
            <person name="Tunlid A."/>
            <person name="Henrissat B."/>
            <person name="Grigoriev I.V."/>
            <person name="Hibbett D.S."/>
            <person name="Martin F."/>
        </authorList>
    </citation>
    <scope>NUCLEOTIDE SEQUENCE [LARGE SCALE GENOMIC DNA]</scope>
    <source>
        <strain evidence="3">ATCC 200175</strain>
    </source>
</reference>
<gene>
    <name evidence="2" type="ORF">PAXINDRAFT_102526</name>
</gene>
<dbReference type="OrthoDB" id="3262473at2759"/>
<accession>A0A0C9TC21</accession>
<dbReference type="Proteomes" id="UP000053647">
    <property type="component" value="Unassembled WGS sequence"/>
</dbReference>
<proteinExistence type="predicted"/>
<reference evidence="2 3" key="1">
    <citation type="submission" date="2014-06" db="EMBL/GenBank/DDBJ databases">
        <authorList>
            <consortium name="DOE Joint Genome Institute"/>
            <person name="Kuo A."/>
            <person name="Kohler A."/>
            <person name="Nagy L.G."/>
            <person name="Floudas D."/>
            <person name="Copeland A."/>
            <person name="Barry K.W."/>
            <person name="Cichocki N."/>
            <person name="Veneault-Fourrey C."/>
            <person name="LaButti K."/>
            <person name="Lindquist E.A."/>
            <person name="Lipzen A."/>
            <person name="Lundell T."/>
            <person name="Morin E."/>
            <person name="Murat C."/>
            <person name="Sun H."/>
            <person name="Tunlid A."/>
            <person name="Henrissat B."/>
            <person name="Grigoriev I.V."/>
            <person name="Hibbett D.S."/>
            <person name="Martin F."/>
            <person name="Nordberg H.P."/>
            <person name="Cantor M.N."/>
            <person name="Hua S.X."/>
        </authorList>
    </citation>
    <scope>NUCLEOTIDE SEQUENCE [LARGE SCALE GENOMIC DNA]</scope>
    <source>
        <strain evidence="2 3">ATCC 200175</strain>
    </source>
</reference>
<feature type="region of interest" description="Disordered" evidence="1">
    <location>
        <begin position="26"/>
        <end position="52"/>
    </location>
</feature>
<evidence type="ECO:0000256" key="1">
    <source>
        <dbReference type="SAM" id="MobiDB-lite"/>
    </source>
</evidence>
<keyword evidence="3" id="KW-1185">Reference proteome</keyword>
<evidence type="ECO:0000313" key="2">
    <source>
        <dbReference type="EMBL" id="KIJ08588.1"/>
    </source>
</evidence>
<dbReference type="HOGENOM" id="CLU_111214_0_0_1"/>
<evidence type="ECO:0000313" key="3">
    <source>
        <dbReference type="Proteomes" id="UP000053647"/>
    </source>
</evidence>
<dbReference type="AlphaFoldDB" id="A0A0C9TC21"/>